<accession>A0ABS3WF59</accession>
<evidence type="ECO:0000313" key="6">
    <source>
        <dbReference type="Proteomes" id="UP000670947"/>
    </source>
</evidence>
<dbReference type="InterPro" id="IPR029000">
    <property type="entry name" value="Cyclophilin-like_dom_sf"/>
</dbReference>
<keyword evidence="3" id="KW-0067">ATP-binding</keyword>
<keyword evidence="2 5" id="KW-0378">Hydrolase</keyword>
<dbReference type="EMBL" id="JAGGDJ010000025">
    <property type="protein sequence ID" value="MBO7746957.1"/>
    <property type="molecule type" value="Genomic_DNA"/>
</dbReference>
<evidence type="ECO:0000256" key="1">
    <source>
        <dbReference type="ARBA" id="ARBA00022741"/>
    </source>
</evidence>
<reference evidence="5 6" key="1">
    <citation type="submission" date="2021-03" db="EMBL/GenBank/DDBJ databases">
        <title>Paenibacillus artemisicola MWE-103 whole genome sequence.</title>
        <authorList>
            <person name="Ham Y.J."/>
        </authorList>
    </citation>
    <scope>NUCLEOTIDE SEQUENCE [LARGE SCALE GENOMIC DNA]</scope>
    <source>
        <strain evidence="5 6">MWE-103</strain>
    </source>
</reference>
<dbReference type="EC" id="3.5.2.9" evidence="5"/>
<dbReference type="Gene3D" id="2.40.100.10">
    <property type="entry name" value="Cyclophilin-like"/>
    <property type="match status" value="1"/>
</dbReference>
<dbReference type="GO" id="GO:0017168">
    <property type="term" value="F:5-oxoprolinase (ATP-hydrolyzing) activity"/>
    <property type="evidence" value="ECO:0007669"/>
    <property type="project" value="UniProtKB-EC"/>
</dbReference>
<dbReference type="NCBIfam" id="TIGR00370">
    <property type="entry name" value="5-oxoprolinase subunit PxpB"/>
    <property type="match status" value="1"/>
</dbReference>
<gene>
    <name evidence="5" type="primary">pxpB</name>
    <name evidence="5" type="ORF">I8J29_22395</name>
</gene>
<evidence type="ECO:0000259" key="4">
    <source>
        <dbReference type="SMART" id="SM00796"/>
    </source>
</evidence>
<proteinExistence type="predicted"/>
<dbReference type="SUPFAM" id="SSF160467">
    <property type="entry name" value="PH0987 N-terminal domain-like"/>
    <property type="match status" value="1"/>
</dbReference>
<sequence>MEIETATNDSYARYGAVRAKLFPLGDSAVAVQFGETIELETHERVRQLADYLERHPFEGMVEYVPAFLSVTVYYEPFALLAAHGGMDDSRANADPFGLAARLLAGILAKLGDAEKRPARIVDIPVCYGGDLGPDLAEVAAQHGLTEQDVIDIHASADYLVYMLGFAPGFAYLGGLPARIATPRRTTPRLSIPAGTVGIAGDQTGVYPIVTPGGWQLIGKTPLPLFLPEAMPPTLLRAGDLVRFRPISRAEFDRLEVERT</sequence>
<dbReference type="SMART" id="SM00796">
    <property type="entry name" value="AHS1"/>
    <property type="match status" value="1"/>
</dbReference>
<name>A0ABS3WF59_9BACL</name>
<keyword evidence="6" id="KW-1185">Reference proteome</keyword>
<evidence type="ECO:0000313" key="5">
    <source>
        <dbReference type="EMBL" id="MBO7746957.1"/>
    </source>
</evidence>
<dbReference type="PANTHER" id="PTHR34698:SF2">
    <property type="entry name" value="5-OXOPROLINASE SUBUNIT B"/>
    <property type="match status" value="1"/>
</dbReference>
<dbReference type="RefSeq" id="WP_208849694.1">
    <property type="nucleotide sequence ID" value="NZ_JAGGDJ010000025.1"/>
</dbReference>
<dbReference type="InterPro" id="IPR003833">
    <property type="entry name" value="CT_C_D"/>
</dbReference>
<dbReference type="InterPro" id="IPR010016">
    <property type="entry name" value="PxpB"/>
</dbReference>
<comment type="caution">
    <text evidence="5">The sequence shown here is derived from an EMBL/GenBank/DDBJ whole genome shotgun (WGS) entry which is preliminary data.</text>
</comment>
<keyword evidence="1" id="KW-0547">Nucleotide-binding</keyword>
<dbReference type="PANTHER" id="PTHR34698">
    <property type="entry name" value="5-OXOPROLINASE SUBUNIT B"/>
    <property type="match status" value="1"/>
</dbReference>
<dbReference type="Pfam" id="PF02682">
    <property type="entry name" value="CT_C_D"/>
    <property type="match status" value="1"/>
</dbReference>
<dbReference type="Proteomes" id="UP000670947">
    <property type="component" value="Unassembled WGS sequence"/>
</dbReference>
<dbReference type="Gene3D" id="3.30.1360.40">
    <property type="match status" value="1"/>
</dbReference>
<evidence type="ECO:0000256" key="3">
    <source>
        <dbReference type="ARBA" id="ARBA00022840"/>
    </source>
</evidence>
<protein>
    <submittedName>
        <fullName evidence="5">5-oxoprolinase subunit PxpB</fullName>
        <ecNumber evidence="5">3.5.2.9</ecNumber>
    </submittedName>
</protein>
<organism evidence="5 6">
    <name type="scientific">Paenibacillus artemisiicola</name>
    <dbReference type="NCBI Taxonomy" id="1172618"/>
    <lineage>
        <taxon>Bacteria</taxon>
        <taxon>Bacillati</taxon>
        <taxon>Bacillota</taxon>
        <taxon>Bacilli</taxon>
        <taxon>Bacillales</taxon>
        <taxon>Paenibacillaceae</taxon>
        <taxon>Paenibacillus</taxon>
    </lineage>
</organism>
<evidence type="ECO:0000256" key="2">
    <source>
        <dbReference type="ARBA" id="ARBA00022801"/>
    </source>
</evidence>
<dbReference type="SUPFAM" id="SSF50891">
    <property type="entry name" value="Cyclophilin-like"/>
    <property type="match status" value="1"/>
</dbReference>
<feature type="domain" description="Carboxyltransferase" evidence="4">
    <location>
        <begin position="19"/>
        <end position="235"/>
    </location>
</feature>